<gene>
    <name evidence="2" type="ORF">FB473_002946</name>
</gene>
<dbReference type="EMBL" id="JAAMOZ010000002">
    <property type="protein sequence ID" value="NIH58254.1"/>
    <property type="molecule type" value="Genomic_DNA"/>
</dbReference>
<reference evidence="2 3" key="1">
    <citation type="submission" date="2020-02" db="EMBL/GenBank/DDBJ databases">
        <title>Sequencing the genomes of 1000 actinobacteria strains.</title>
        <authorList>
            <person name="Klenk H.-P."/>
        </authorList>
    </citation>
    <scope>NUCLEOTIDE SEQUENCE [LARGE SCALE GENOMIC DNA]</scope>
    <source>
        <strain evidence="2 3">DSM 19609</strain>
    </source>
</reference>
<sequence>MTHCPGCDADVRGDWLRCPLCRETLSGEPDAAPAPWPDVPLRFDTRQVVRVLTLVSLVVIAATLLALVVFPAPLDGLRLAGLGLAALWLVVIIAVRKRRNVAKSIVYMVVIVSLLSAYSDYLDGWHGWSTTYVIPSVCTASIVALLIAVRIARMRPNDYLVYSWLTLLMSMVPGLFLVLGWVTHPLPSWISVGLGVAMLGAMQAFRGAEIRHELGKRLQV</sequence>
<dbReference type="InterPro" id="IPR046283">
    <property type="entry name" value="DUF6320"/>
</dbReference>
<feature type="transmembrane region" description="Helical" evidence="1">
    <location>
        <begin position="76"/>
        <end position="94"/>
    </location>
</feature>
<proteinExistence type="predicted"/>
<comment type="caution">
    <text evidence="2">The sequence shown here is derived from an EMBL/GenBank/DDBJ whole genome shotgun (WGS) entry which is preliminary data.</text>
</comment>
<evidence type="ECO:0000256" key="1">
    <source>
        <dbReference type="SAM" id="Phobius"/>
    </source>
</evidence>
<evidence type="ECO:0000313" key="2">
    <source>
        <dbReference type="EMBL" id="NIH58254.1"/>
    </source>
</evidence>
<evidence type="ECO:0008006" key="4">
    <source>
        <dbReference type="Google" id="ProtNLM"/>
    </source>
</evidence>
<name>A0ABX0SIT9_9ACTN</name>
<keyword evidence="1" id="KW-1133">Transmembrane helix</keyword>
<feature type="transmembrane region" description="Helical" evidence="1">
    <location>
        <begin position="51"/>
        <end position="70"/>
    </location>
</feature>
<feature type="transmembrane region" description="Helical" evidence="1">
    <location>
        <begin position="101"/>
        <end position="119"/>
    </location>
</feature>
<keyword evidence="1" id="KW-0472">Membrane</keyword>
<evidence type="ECO:0000313" key="3">
    <source>
        <dbReference type="Proteomes" id="UP000749311"/>
    </source>
</evidence>
<accession>A0ABX0SIT9</accession>
<keyword evidence="1" id="KW-0812">Transmembrane</keyword>
<feature type="transmembrane region" description="Helical" evidence="1">
    <location>
        <begin position="159"/>
        <end position="182"/>
    </location>
</feature>
<dbReference type="Proteomes" id="UP000749311">
    <property type="component" value="Unassembled WGS sequence"/>
</dbReference>
<dbReference type="Pfam" id="PF19845">
    <property type="entry name" value="DUF6320"/>
    <property type="match status" value="1"/>
</dbReference>
<dbReference type="RefSeq" id="WP_167170251.1">
    <property type="nucleotide sequence ID" value="NZ_BAAAOO010000009.1"/>
</dbReference>
<feature type="transmembrane region" description="Helical" evidence="1">
    <location>
        <begin position="188"/>
        <end position="208"/>
    </location>
</feature>
<organism evidence="2 3">
    <name type="scientific">Brooklawnia cerclae</name>
    <dbReference type="NCBI Taxonomy" id="349934"/>
    <lineage>
        <taxon>Bacteria</taxon>
        <taxon>Bacillati</taxon>
        <taxon>Actinomycetota</taxon>
        <taxon>Actinomycetes</taxon>
        <taxon>Propionibacteriales</taxon>
        <taxon>Propionibacteriaceae</taxon>
        <taxon>Brooklawnia</taxon>
    </lineage>
</organism>
<protein>
    <recommendedName>
        <fullName evidence="4">Zinc ribbon domain-containing protein</fullName>
    </recommendedName>
</protein>
<feature type="transmembrane region" description="Helical" evidence="1">
    <location>
        <begin position="131"/>
        <end position="152"/>
    </location>
</feature>
<keyword evidence="3" id="KW-1185">Reference proteome</keyword>